<dbReference type="InterPro" id="IPR036663">
    <property type="entry name" value="Fumarylacetoacetase_C_sf"/>
</dbReference>
<comment type="caution">
    <text evidence="3">The sequence shown here is derived from an EMBL/GenBank/DDBJ whole genome shotgun (WGS) entry which is preliminary data.</text>
</comment>
<dbReference type="Proteomes" id="UP001501598">
    <property type="component" value="Unassembled WGS sequence"/>
</dbReference>
<reference evidence="4" key="1">
    <citation type="journal article" date="2019" name="Int. J. Syst. Evol. Microbiol.">
        <title>The Global Catalogue of Microorganisms (GCM) 10K type strain sequencing project: providing services to taxonomists for standard genome sequencing and annotation.</title>
        <authorList>
            <consortium name="The Broad Institute Genomics Platform"/>
            <consortium name="The Broad Institute Genome Sequencing Center for Infectious Disease"/>
            <person name="Wu L."/>
            <person name="Ma J."/>
        </authorList>
    </citation>
    <scope>NUCLEOTIDE SEQUENCE [LARGE SCALE GENOMIC DNA]</scope>
    <source>
        <strain evidence="4">JCM 17906</strain>
    </source>
</reference>
<dbReference type="RefSeq" id="WP_345426814.1">
    <property type="nucleotide sequence ID" value="NZ_BAABGT010000112.1"/>
</dbReference>
<accession>A0ABP8S316</accession>
<dbReference type="SUPFAM" id="SSF56529">
    <property type="entry name" value="FAH"/>
    <property type="match status" value="1"/>
</dbReference>
<sequence length="253" mass="25893">MIDITELAGRLGKAVADRTAIAPLSHGFPELDLSTAYRVQCALRAAAGPLAGWKLGLTSRAKQVQVDVGEPIYGFLPAAGALDLGEPLDTNARIQPRCEPEIVFTLGRDLAGPHVTASDVLAASSGLAVGIEVLDSRYVDYRFTTPDVVADNTSAARYVVGAPVSPAGIDLRLVGVVLERNGRVVGTASGAASLGHPASAVAWLVRALAAEDEGLRAGEIVLSGGLTAAVPVGPGDVVVASVDRLGTVELACR</sequence>
<dbReference type="EMBL" id="BAABGT010000112">
    <property type="protein sequence ID" value="GAA4558460.1"/>
    <property type="molecule type" value="Genomic_DNA"/>
</dbReference>
<dbReference type="Gene3D" id="3.90.850.10">
    <property type="entry name" value="Fumarylacetoacetase-like, C-terminal domain"/>
    <property type="match status" value="1"/>
</dbReference>
<organism evidence="3 4">
    <name type="scientific">Pseudonocardia xishanensis</name>
    <dbReference type="NCBI Taxonomy" id="630995"/>
    <lineage>
        <taxon>Bacteria</taxon>
        <taxon>Bacillati</taxon>
        <taxon>Actinomycetota</taxon>
        <taxon>Actinomycetes</taxon>
        <taxon>Pseudonocardiales</taxon>
        <taxon>Pseudonocardiaceae</taxon>
        <taxon>Pseudonocardia</taxon>
    </lineage>
</organism>
<feature type="domain" description="Fumarylacetoacetase-like C-terminal" evidence="2">
    <location>
        <begin position="66"/>
        <end position="249"/>
    </location>
</feature>
<dbReference type="PANTHER" id="PTHR30143:SF0">
    <property type="entry name" value="2-KETO-4-PENTENOATE HYDRATASE"/>
    <property type="match status" value="1"/>
</dbReference>
<dbReference type="GO" id="GO:0016787">
    <property type="term" value="F:hydrolase activity"/>
    <property type="evidence" value="ECO:0007669"/>
    <property type="project" value="UniProtKB-KW"/>
</dbReference>
<proteinExistence type="predicted"/>
<dbReference type="Pfam" id="PF01557">
    <property type="entry name" value="FAA_hydrolase"/>
    <property type="match status" value="1"/>
</dbReference>
<dbReference type="InterPro" id="IPR050772">
    <property type="entry name" value="Hydratase-Decarb/MhpD_sf"/>
</dbReference>
<name>A0ABP8S316_9PSEU</name>
<evidence type="ECO:0000256" key="1">
    <source>
        <dbReference type="ARBA" id="ARBA00023239"/>
    </source>
</evidence>
<dbReference type="PANTHER" id="PTHR30143">
    <property type="entry name" value="ACID HYDRATASE"/>
    <property type="match status" value="1"/>
</dbReference>
<protein>
    <submittedName>
        <fullName evidence="3">Fumarylacetoacetate hydrolase family protein</fullName>
    </submittedName>
</protein>
<gene>
    <name evidence="3" type="ORF">GCM10023175_64680</name>
</gene>
<keyword evidence="3" id="KW-0378">Hydrolase</keyword>
<dbReference type="InterPro" id="IPR011234">
    <property type="entry name" value="Fumarylacetoacetase-like_C"/>
</dbReference>
<evidence type="ECO:0000313" key="3">
    <source>
        <dbReference type="EMBL" id="GAA4558460.1"/>
    </source>
</evidence>
<keyword evidence="4" id="KW-1185">Reference proteome</keyword>
<evidence type="ECO:0000259" key="2">
    <source>
        <dbReference type="Pfam" id="PF01557"/>
    </source>
</evidence>
<keyword evidence="1" id="KW-0456">Lyase</keyword>
<evidence type="ECO:0000313" key="4">
    <source>
        <dbReference type="Proteomes" id="UP001501598"/>
    </source>
</evidence>